<feature type="compositionally biased region" description="Basic and acidic residues" evidence="1">
    <location>
        <begin position="90"/>
        <end position="99"/>
    </location>
</feature>
<dbReference type="AlphaFoldDB" id="A0A4Z2I584"/>
<protein>
    <submittedName>
        <fullName evidence="2">Uncharacterized protein</fullName>
    </submittedName>
</protein>
<evidence type="ECO:0000313" key="2">
    <source>
        <dbReference type="EMBL" id="TNN73177.1"/>
    </source>
</evidence>
<dbReference type="Proteomes" id="UP000314294">
    <property type="component" value="Unassembled WGS sequence"/>
</dbReference>
<evidence type="ECO:0000256" key="1">
    <source>
        <dbReference type="SAM" id="MobiDB-lite"/>
    </source>
</evidence>
<name>A0A4Z2I584_9TELE</name>
<feature type="compositionally biased region" description="Polar residues" evidence="1">
    <location>
        <begin position="64"/>
        <end position="73"/>
    </location>
</feature>
<reference evidence="2 3" key="1">
    <citation type="submission" date="2019-03" db="EMBL/GenBank/DDBJ databases">
        <title>First draft genome of Liparis tanakae, snailfish: a comprehensive survey of snailfish specific genes.</title>
        <authorList>
            <person name="Kim W."/>
            <person name="Song I."/>
            <person name="Jeong J.-H."/>
            <person name="Kim D."/>
            <person name="Kim S."/>
            <person name="Ryu S."/>
            <person name="Song J.Y."/>
            <person name="Lee S.K."/>
        </authorList>
    </citation>
    <scope>NUCLEOTIDE SEQUENCE [LARGE SCALE GENOMIC DNA]</scope>
    <source>
        <tissue evidence="2">Muscle</tissue>
    </source>
</reference>
<feature type="compositionally biased region" description="Basic and acidic residues" evidence="1">
    <location>
        <begin position="114"/>
        <end position="126"/>
    </location>
</feature>
<keyword evidence="3" id="KW-1185">Reference proteome</keyword>
<gene>
    <name evidence="2" type="ORF">EYF80_016663</name>
</gene>
<accession>A0A4Z2I584</accession>
<organism evidence="2 3">
    <name type="scientific">Liparis tanakae</name>
    <name type="common">Tanaka's snailfish</name>
    <dbReference type="NCBI Taxonomy" id="230148"/>
    <lineage>
        <taxon>Eukaryota</taxon>
        <taxon>Metazoa</taxon>
        <taxon>Chordata</taxon>
        <taxon>Craniata</taxon>
        <taxon>Vertebrata</taxon>
        <taxon>Euteleostomi</taxon>
        <taxon>Actinopterygii</taxon>
        <taxon>Neopterygii</taxon>
        <taxon>Teleostei</taxon>
        <taxon>Neoteleostei</taxon>
        <taxon>Acanthomorphata</taxon>
        <taxon>Eupercaria</taxon>
        <taxon>Perciformes</taxon>
        <taxon>Cottioidei</taxon>
        <taxon>Cottales</taxon>
        <taxon>Liparidae</taxon>
        <taxon>Liparis</taxon>
    </lineage>
</organism>
<feature type="compositionally biased region" description="Polar residues" evidence="1">
    <location>
        <begin position="127"/>
        <end position="137"/>
    </location>
</feature>
<feature type="region of interest" description="Disordered" evidence="1">
    <location>
        <begin position="1"/>
        <end position="137"/>
    </location>
</feature>
<comment type="caution">
    <text evidence="2">The sequence shown here is derived from an EMBL/GenBank/DDBJ whole genome shotgun (WGS) entry which is preliminary data.</text>
</comment>
<dbReference type="EMBL" id="SRLO01000128">
    <property type="protein sequence ID" value="TNN73177.1"/>
    <property type="molecule type" value="Genomic_DNA"/>
</dbReference>
<proteinExistence type="predicted"/>
<sequence length="167" mass="18186">MKTSRRSWLKAGTEAPQRAAGACEGSGVCPGLDPALPTRSGRPASLDPRAPEQRLHQHSPPRQHAQNVLTNDSGGERGERVAGAPPAFAPDHREPEGRRSSARSSTAVSLGDRQNSRLLDKGDQAETYKSQARADQSVQIHDNFTATVERERFRELCDARGAQTRRV</sequence>
<evidence type="ECO:0000313" key="3">
    <source>
        <dbReference type="Proteomes" id="UP000314294"/>
    </source>
</evidence>